<comment type="subcellular location">
    <subcellularLocation>
        <location evidence="1">Membrane</location>
        <topology evidence="1">Multi-pass membrane protein</topology>
    </subcellularLocation>
</comment>
<keyword evidence="3 7" id="KW-1133">Transmembrane helix</keyword>
<evidence type="ECO:0000313" key="9">
    <source>
        <dbReference type="EMBL" id="KAJ7648078.1"/>
    </source>
</evidence>
<feature type="transmembrane region" description="Helical" evidence="7">
    <location>
        <begin position="232"/>
        <end position="257"/>
    </location>
</feature>
<feature type="transmembrane region" description="Helical" evidence="7">
    <location>
        <begin position="190"/>
        <end position="212"/>
    </location>
</feature>
<evidence type="ECO:0000256" key="7">
    <source>
        <dbReference type="SAM" id="Phobius"/>
    </source>
</evidence>
<evidence type="ECO:0000256" key="4">
    <source>
        <dbReference type="ARBA" id="ARBA00023136"/>
    </source>
</evidence>
<dbReference type="PANTHER" id="PTHR33048:SF19">
    <property type="entry name" value="MEMBRANE PROTEIN PTH11-LIKE, PUTATIVE (AFU_ORTHOLOGUE AFUA_1G14080)-RELATED"/>
    <property type="match status" value="1"/>
</dbReference>
<dbReference type="Pfam" id="PF20684">
    <property type="entry name" value="Fung_rhodopsin"/>
    <property type="match status" value="1"/>
</dbReference>
<feature type="transmembrane region" description="Helical" evidence="7">
    <location>
        <begin position="300"/>
        <end position="323"/>
    </location>
</feature>
<dbReference type="EMBL" id="JARKIF010000002">
    <property type="protein sequence ID" value="KAJ7648078.1"/>
    <property type="molecule type" value="Genomic_DNA"/>
</dbReference>
<dbReference type="AlphaFoldDB" id="A0AAD7G0S5"/>
<comment type="similarity">
    <text evidence="5">Belongs to the SAT4 family.</text>
</comment>
<dbReference type="InterPro" id="IPR049326">
    <property type="entry name" value="Rhodopsin_dom_fungi"/>
</dbReference>
<evidence type="ECO:0000256" key="5">
    <source>
        <dbReference type="ARBA" id="ARBA00038359"/>
    </source>
</evidence>
<gene>
    <name evidence="9" type="ORF">FB45DRAFT_783063</name>
</gene>
<evidence type="ECO:0000256" key="2">
    <source>
        <dbReference type="ARBA" id="ARBA00022692"/>
    </source>
</evidence>
<keyword evidence="4 7" id="KW-0472">Membrane</keyword>
<feature type="transmembrane region" description="Helical" evidence="7">
    <location>
        <begin position="87"/>
        <end position="108"/>
    </location>
</feature>
<name>A0AAD7G0S5_9AGAR</name>
<evidence type="ECO:0000256" key="1">
    <source>
        <dbReference type="ARBA" id="ARBA00004141"/>
    </source>
</evidence>
<evidence type="ECO:0000259" key="8">
    <source>
        <dbReference type="Pfam" id="PF20684"/>
    </source>
</evidence>
<dbReference type="GO" id="GO:0016020">
    <property type="term" value="C:membrane"/>
    <property type="evidence" value="ECO:0007669"/>
    <property type="project" value="UniProtKB-SubCell"/>
</dbReference>
<comment type="caution">
    <text evidence="9">The sequence shown here is derived from an EMBL/GenBank/DDBJ whole genome shotgun (WGS) entry which is preliminary data.</text>
</comment>
<protein>
    <recommendedName>
        <fullName evidence="8">Rhodopsin domain-containing protein</fullName>
    </recommendedName>
</protein>
<evidence type="ECO:0000313" key="10">
    <source>
        <dbReference type="Proteomes" id="UP001221142"/>
    </source>
</evidence>
<feature type="domain" description="Rhodopsin" evidence="8">
    <location>
        <begin position="104"/>
        <end position="290"/>
    </location>
</feature>
<organism evidence="9 10">
    <name type="scientific">Roridomyces roridus</name>
    <dbReference type="NCBI Taxonomy" id="1738132"/>
    <lineage>
        <taxon>Eukaryota</taxon>
        <taxon>Fungi</taxon>
        <taxon>Dikarya</taxon>
        <taxon>Basidiomycota</taxon>
        <taxon>Agaricomycotina</taxon>
        <taxon>Agaricomycetes</taxon>
        <taxon>Agaricomycetidae</taxon>
        <taxon>Agaricales</taxon>
        <taxon>Marasmiineae</taxon>
        <taxon>Mycenaceae</taxon>
        <taxon>Roridomyces</taxon>
    </lineage>
</organism>
<feature type="region of interest" description="Disordered" evidence="6">
    <location>
        <begin position="396"/>
        <end position="418"/>
    </location>
</feature>
<dbReference type="InterPro" id="IPR052337">
    <property type="entry name" value="SAT4-like"/>
</dbReference>
<keyword evidence="10" id="KW-1185">Reference proteome</keyword>
<feature type="transmembrane region" description="Helical" evidence="7">
    <location>
        <begin position="155"/>
        <end position="178"/>
    </location>
</feature>
<reference evidence="9" key="1">
    <citation type="submission" date="2023-03" db="EMBL/GenBank/DDBJ databases">
        <title>Massive genome expansion in bonnet fungi (Mycena s.s.) driven by repeated elements and novel gene families across ecological guilds.</title>
        <authorList>
            <consortium name="Lawrence Berkeley National Laboratory"/>
            <person name="Harder C.B."/>
            <person name="Miyauchi S."/>
            <person name="Viragh M."/>
            <person name="Kuo A."/>
            <person name="Thoen E."/>
            <person name="Andreopoulos B."/>
            <person name="Lu D."/>
            <person name="Skrede I."/>
            <person name="Drula E."/>
            <person name="Henrissat B."/>
            <person name="Morin E."/>
            <person name="Kohler A."/>
            <person name="Barry K."/>
            <person name="LaButti K."/>
            <person name="Morin E."/>
            <person name="Salamov A."/>
            <person name="Lipzen A."/>
            <person name="Mereny Z."/>
            <person name="Hegedus B."/>
            <person name="Baldrian P."/>
            <person name="Stursova M."/>
            <person name="Weitz H."/>
            <person name="Taylor A."/>
            <person name="Grigoriev I.V."/>
            <person name="Nagy L.G."/>
            <person name="Martin F."/>
            <person name="Kauserud H."/>
        </authorList>
    </citation>
    <scope>NUCLEOTIDE SEQUENCE</scope>
    <source>
        <strain evidence="9">9284</strain>
    </source>
</reference>
<dbReference type="PANTHER" id="PTHR33048">
    <property type="entry name" value="PTH11-LIKE INTEGRAL MEMBRANE PROTEIN (AFU_ORTHOLOGUE AFUA_5G11245)"/>
    <property type="match status" value="1"/>
</dbReference>
<feature type="transmembrane region" description="Helical" evidence="7">
    <location>
        <begin position="269"/>
        <end position="288"/>
    </location>
</feature>
<dbReference type="Proteomes" id="UP001221142">
    <property type="component" value="Unassembled WGS sequence"/>
</dbReference>
<evidence type="ECO:0000256" key="3">
    <source>
        <dbReference type="ARBA" id="ARBA00022989"/>
    </source>
</evidence>
<proteinExistence type="inferred from homology"/>
<keyword evidence="2 7" id="KW-0812">Transmembrane</keyword>
<accession>A0AAD7G0S5</accession>
<evidence type="ECO:0000256" key="6">
    <source>
        <dbReference type="SAM" id="MobiDB-lite"/>
    </source>
</evidence>
<sequence>MKILSGVSDIRGVLSRHRADVCQDSNLTTISLVFLPPTGCCYYVRPCGHIALYKYRLSFWITRSGLLLKPPFQFKMPGALTLPINELQILTLVLSPIACVITLFRLWVRWARGKLWWDDFWAAFGCLFTIGFIAVFMLHIRDPDTNPMNQLSRVVVYYFCTITFYGVAWTVRISILLTVIRLSFGFLRRVLVYSLAVFFFFWMLLYAQLFWVCVPQPGWKESPLAQCDLGRQVAITLIVTDVIGDAILIAAPLQLLWGARLQRTLKLRLIAVFASTSALTAVSLYHDYTIFLFGGLPEAFAANLQVAVGLMVANLSVISTFLFRLSGESTSTTGNTKGSSSLVTFGRATPRRVQATTFGGFDTMIMDDIDDQQPIKVQVNISRTDHLDPIRSHWMDNKHDEEQGKGEDKIELHHLGPV</sequence>
<feature type="transmembrane region" description="Helical" evidence="7">
    <location>
        <begin position="120"/>
        <end position="140"/>
    </location>
</feature>